<reference evidence="1" key="1">
    <citation type="journal article" date="2023" name="Mol. Biol. Evol.">
        <title>Third-Generation Sequencing Reveals the Adaptive Role of the Epigenome in Three Deep-Sea Polychaetes.</title>
        <authorList>
            <person name="Perez M."/>
            <person name="Aroh O."/>
            <person name="Sun Y."/>
            <person name="Lan Y."/>
            <person name="Juniper S.K."/>
            <person name="Young C.R."/>
            <person name="Angers B."/>
            <person name="Qian P.Y."/>
        </authorList>
    </citation>
    <scope>NUCLEOTIDE SEQUENCE</scope>
    <source>
        <strain evidence="1">P08H-3</strain>
    </source>
</reference>
<proteinExistence type="predicted"/>
<protein>
    <submittedName>
        <fullName evidence="1">Uncharacterized protein</fullName>
    </submittedName>
</protein>
<evidence type="ECO:0000313" key="1">
    <source>
        <dbReference type="EMBL" id="KAK2147035.1"/>
    </source>
</evidence>
<accession>A0AAD9J7D6</accession>
<dbReference type="GO" id="GO:0006623">
    <property type="term" value="P:protein targeting to vacuole"/>
    <property type="evidence" value="ECO:0007669"/>
    <property type="project" value="TreeGrafter"/>
</dbReference>
<keyword evidence="2" id="KW-1185">Reference proteome</keyword>
<dbReference type="EMBL" id="JAODUP010000573">
    <property type="protein sequence ID" value="KAK2147035.1"/>
    <property type="molecule type" value="Genomic_DNA"/>
</dbReference>
<gene>
    <name evidence="1" type="ORF">LSH36_573g05026</name>
</gene>
<comment type="caution">
    <text evidence="1">The sequence shown here is derived from an EMBL/GenBank/DDBJ whole genome shotgun (WGS) entry which is preliminary data.</text>
</comment>
<evidence type="ECO:0000313" key="2">
    <source>
        <dbReference type="Proteomes" id="UP001208570"/>
    </source>
</evidence>
<feature type="non-terminal residue" evidence="1">
    <location>
        <position position="1"/>
    </location>
</feature>
<dbReference type="GO" id="GO:0045053">
    <property type="term" value="P:protein retention in Golgi apparatus"/>
    <property type="evidence" value="ECO:0007669"/>
    <property type="project" value="TreeGrafter"/>
</dbReference>
<dbReference type="PANTHER" id="PTHR16166">
    <property type="entry name" value="VACUOLAR PROTEIN SORTING-ASSOCIATED PROTEIN VPS13"/>
    <property type="match status" value="1"/>
</dbReference>
<dbReference type="InterPro" id="IPR026847">
    <property type="entry name" value="VPS13"/>
</dbReference>
<organism evidence="1 2">
    <name type="scientific">Paralvinella palmiformis</name>
    <dbReference type="NCBI Taxonomy" id="53620"/>
    <lineage>
        <taxon>Eukaryota</taxon>
        <taxon>Metazoa</taxon>
        <taxon>Spiralia</taxon>
        <taxon>Lophotrochozoa</taxon>
        <taxon>Annelida</taxon>
        <taxon>Polychaeta</taxon>
        <taxon>Sedentaria</taxon>
        <taxon>Canalipalpata</taxon>
        <taxon>Terebellida</taxon>
        <taxon>Terebelliformia</taxon>
        <taxon>Alvinellidae</taxon>
        <taxon>Paralvinella</taxon>
    </lineage>
</organism>
<name>A0AAD9J7D6_9ANNE</name>
<dbReference type="Proteomes" id="UP001208570">
    <property type="component" value="Unassembled WGS sequence"/>
</dbReference>
<sequence length="252" mass="29463">MMESEYADTAVFFSLGGVGLSLINSMAEEVAFVTLSKSAALWEVEVRNKWKTLNMELASLLEQKWLHDENSVILEDYLEADLDKMEMKKPFMGSLRRTYNPALWAQYRKSKHHTYLHAKVHRLQVDNQLKDAYFSTVFSPIPLPSYILKRSGPRPFIEFALMRRQVPEKDIDTFKYVKLIIQEFNVKLDKGFVLSVYDVFDWNSEKKDESEQLQADLTQIHKSLYDMTVLYMHISFSLDGRVHKVNNIDTSF</sequence>
<dbReference type="AlphaFoldDB" id="A0AAD9J7D6"/>
<dbReference type="PANTHER" id="PTHR16166:SF146">
    <property type="entry name" value="VACUOLAR PROTEIN SORTING-ASSOCIATED PROTEIN 13A-LIKE ISOFORM X1"/>
    <property type="match status" value="1"/>
</dbReference>